<reference evidence="7 8" key="1">
    <citation type="submission" date="2017-04" db="EMBL/GenBank/DDBJ databases">
        <title>The complete genome sequence of Streptomyces albolongus YIM 101047, the producer of novel bafilomycins and novel odoriferous sesquiterpenoids.</title>
        <authorList>
            <person name="Yin M."/>
            <person name="Jiang Y."/>
        </authorList>
    </citation>
    <scope>NUCLEOTIDE SEQUENCE [LARGE SCALE GENOMIC DNA]</scope>
    <source>
        <strain evidence="7 8">YIM 101047</strain>
    </source>
</reference>
<dbReference type="PANTHER" id="PTHR45527">
    <property type="entry name" value="NONRIBOSOMAL PEPTIDE SYNTHETASE"/>
    <property type="match status" value="1"/>
</dbReference>
<dbReference type="InterPro" id="IPR042099">
    <property type="entry name" value="ANL_N_sf"/>
</dbReference>
<dbReference type="SUPFAM" id="SSF52777">
    <property type="entry name" value="CoA-dependent acyltransferases"/>
    <property type="match status" value="2"/>
</dbReference>
<feature type="compositionally biased region" description="Low complexity" evidence="5">
    <location>
        <begin position="599"/>
        <end position="634"/>
    </location>
</feature>
<evidence type="ECO:0000313" key="8">
    <source>
        <dbReference type="Proteomes" id="UP000192251"/>
    </source>
</evidence>
<gene>
    <name evidence="7" type="ORF">B7C62_33375</name>
</gene>
<dbReference type="SUPFAM" id="SSF56801">
    <property type="entry name" value="Acetyl-CoA synthetase-like"/>
    <property type="match status" value="1"/>
</dbReference>
<feature type="region of interest" description="Disordered" evidence="5">
    <location>
        <begin position="1018"/>
        <end position="1040"/>
    </location>
</feature>
<dbReference type="SUPFAM" id="SSF53474">
    <property type="entry name" value="alpha/beta-Hydrolases"/>
    <property type="match status" value="1"/>
</dbReference>
<dbReference type="Pfam" id="PF00550">
    <property type="entry name" value="PP-binding"/>
    <property type="match status" value="1"/>
</dbReference>
<feature type="compositionally biased region" description="Low complexity" evidence="5">
    <location>
        <begin position="644"/>
        <end position="664"/>
    </location>
</feature>
<dbReference type="InterPro" id="IPR023213">
    <property type="entry name" value="CAT-like_dom_sf"/>
</dbReference>
<organism evidence="7 8">
    <name type="scientific">Kitasatospora albolonga</name>
    <dbReference type="NCBI Taxonomy" id="68173"/>
    <lineage>
        <taxon>Bacteria</taxon>
        <taxon>Bacillati</taxon>
        <taxon>Actinomycetota</taxon>
        <taxon>Actinomycetes</taxon>
        <taxon>Kitasatosporales</taxon>
        <taxon>Streptomycetaceae</taxon>
        <taxon>Kitasatospora</taxon>
    </lineage>
</organism>
<evidence type="ECO:0000256" key="3">
    <source>
        <dbReference type="ARBA" id="ARBA00022450"/>
    </source>
</evidence>
<dbReference type="CDD" id="cd19540">
    <property type="entry name" value="LCL_NRPS-like"/>
    <property type="match status" value="1"/>
</dbReference>
<comment type="similarity">
    <text evidence="2">Belongs to the ATP-dependent AMP-binding enzyme family.</text>
</comment>
<dbReference type="Pfam" id="PF00668">
    <property type="entry name" value="Condensation"/>
    <property type="match status" value="1"/>
</dbReference>
<dbReference type="InterPro" id="IPR001031">
    <property type="entry name" value="Thioesterase"/>
</dbReference>
<keyword evidence="4" id="KW-0597">Phosphoprotein</keyword>
<protein>
    <recommendedName>
        <fullName evidence="6">Carrier domain-containing protein</fullName>
    </recommendedName>
</protein>
<dbReference type="Gene3D" id="3.40.50.12780">
    <property type="entry name" value="N-terminal domain of ligase-like"/>
    <property type="match status" value="1"/>
</dbReference>
<dbReference type="InterPro" id="IPR009081">
    <property type="entry name" value="PP-bd_ACP"/>
</dbReference>
<dbReference type="PROSITE" id="PS00455">
    <property type="entry name" value="AMP_BINDING"/>
    <property type="match status" value="1"/>
</dbReference>
<dbReference type="KEGG" id="kab:B7C62_33375"/>
<comment type="cofactor">
    <cofactor evidence="1">
        <name>pantetheine 4'-phosphate</name>
        <dbReference type="ChEBI" id="CHEBI:47942"/>
    </cofactor>
</comment>
<dbReference type="EMBL" id="CP020563">
    <property type="protein sequence ID" value="ARF76633.1"/>
    <property type="molecule type" value="Genomic_DNA"/>
</dbReference>
<keyword evidence="3" id="KW-0596">Phosphopantetheine</keyword>
<dbReference type="Pfam" id="PF13193">
    <property type="entry name" value="AMP-binding_C"/>
    <property type="match status" value="1"/>
</dbReference>
<dbReference type="Gene3D" id="3.30.300.30">
    <property type="match status" value="1"/>
</dbReference>
<name>A0ABC8C3U9_9ACTN</name>
<dbReference type="Proteomes" id="UP000192251">
    <property type="component" value="Chromosome"/>
</dbReference>
<proteinExistence type="inferred from homology"/>
<dbReference type="InterPro" id="IPR045851">
    <property type="entry name" value="AMP-bd_C_sf"/>
</dbReference>
<dbReference type="GO" id="GO:0072330">
    <property type="term" value="P:monocarboxylic acid biosynthetic process"/>
    <property type="evidence" value="ECO:0007669"/>
    <property type="project" value="UniProtKB-ARBA"/>
</dbReference>
<dbReference type="PROSITE" id="PS50075">
    <property type="entry name" value="CARRIER"/>
    <property type="match status" value="1"/>
</dbReference>
<evidence type="ECO:0000256" key="2">
    <source>
        <dbReference type="ARBA" id="ARBA00006432"/>
    </source>
</evidence>
<dbReference type="Gene3D" id="3.30.559.30">
    <property type="entry name" value="Nonribosomal peptide synthetase, condensation domain"/>
    <property type="match status" value="1"/>
</dbReference>
<dbReference type="FunFam" id="2.30.38.10:FF:000001">
    <property type="entry name" value="Non-ribosomal peptide synthetase PvdI"/>
    <property type="match status" value="1"/>
</dbReference>
<evidence type="ECO:0000256" key="1">
    <source>
        <dbReference type="ARBA" id="ARBA00001957"/>
    </source>
</evidence>
<dbReference type="SUPFAM" id="SSF47336">
    <property type="entry name" value="ACP-like"/>
    <property type="match status" value="1"/>
</dbReference>
<evidence type="ECO:0000256" key="4">
    <source>
        <dbReference type="ARBA" id="ARBA00022553"/>
    </source>
</evidence>
<dbReference type="GO" id="GO:0008610">
    <property type="term" value="P:lipid biosynthetic process"/>
    <property type="evidence" value="ECO:0007669"/>
    <property type="project" value="UniProtKB-ARBA"/>
</dbReference>
<feature type="region of interest" description="Disordered" evidence="5">
    <location>
        <begin position="594"/>
        <end position="667"/>
    </location>
</feature>
<dbReference type="InterPro" id="IPR025110">
    <property type="entry name" value="AMP-bd_C"/>
</dbReference>
<dbReference type="CDD" id="cd05930">
    <property type="entry name" value="A_NRPS"/>
    <property type="match status" value="1"/>
</dbReference>
<dbReference type="InterPro" id="IPR036736">
    <property type="entry name" value="ACP-like_sf"/>
</dbReference>
<evidence type="ECO:0000313" key="7">
    <source>
        <dbReference type="EMBL" id="ARF76633.1"/>
    </source>
</evidence>
<evidence type="ECO:0000259" key="6">
    <source>
        <dbReference type="PROSITE" id="PS50075"/>
    </source>
</evidence>
<dbReference type="Gene3D" id="3.40.50.980">
    <property type="match status" value="1"/>
</dbReference>
<feature type="domain" description="Carrier" evidence="6">
    <location>
        <begin position="1038"/>
        <end position="1113"/>
    </location>
</feature>
<dbReference type="GO" id="GO:0044550">
    <property type="term" value="P:secondary metabolite biosynthetic process"/>
    <property type="evidence" value="ECO:0007669"/>
    <property type="project" value="UniProtKB-ARBA"/>
</dbReference>
<dbReference type="Gene3D" id="3.30.559.10">
    <property type="entry name" value="Chloramphenicol acetyltransferase-like domain"/>
    <property type="match status" value="1"/>
</dbReference>
<dbReference type="Pfam" id="PF00975">
    <property type="entry name" value="Thioesterase"/>
    <property type="match status" value="1"/>
</dbReference>
<dbReference type="InterPro" id="IPR001242">
    <property type="entry name" value="Condensation_dom"/>
</dbReference>
<dbReference type="InterPro" id="IPR020845">
    <property type="entry name" value="AMP-binding_CS"/>
</dbReference>
<sequence length="1357" mass="142247">MIPLSFAQSRIWFLNQLDGGAGYRIPLAYRLHGELDGRALREAVADVVERHESLRTVFPEADGTPHQVVLDAESARPPLPVAVTGEAELREALRAAAGHVFDLTAELPLRAHLFRLGEREHVLLVLLHHIAADGWSLAPLLDELAAAYTARRAGRAPHWDPLPVQYADYTLWQNELLAAEDDPNSLAGEQLAYWKRQLDGLPDCLALPADRPRPPVASHRGGTAPVSLPPDAHRRLLALARQEKASLFMVLQAGVVALLTRLGAGGDIPVGTAVAGRTDEALDGLIGMCVNTLVLRTDAGGDPTFRELLGRVREVDLDAYAHQDLPFERLVEVLRPERSAAWNPLFQVMLVLEDGPEQTLRLPGLTAVEEPVDSGSAKFDLSLHLRERAPGTESAPAGLYGSLDYALDLFDAPAAAGFVTWWTRLLEAAAADPDLRISRLPLLTPDERAELLAWGTGAPVPPGDGAAMMPGLFEEQAARTPDAPAVVEGSTALDYGELNRRTNRLARALAGRGVGPEDLVAVVLPRSVDAFAAMLAVLKAGAAYVPVDTDLPPARIASVLEEAAPRLLIGDAGLAGRIGMTGVPLLTPADLHRLGAPGTAPASPDAAVPDPAAPGTATSRTTAPDTAQADPTGAVPTAPNGTVPTATDPTATATAMTDPDPDAANLTDADRVRPLLPGHPAYVIHTSGSTGRPKGVVVEHGALGAYLRRGRVTYPGVSGISLIHSSVSFDLTVSAVYLPLVSGGCLHLTDLTAPDHSRTPRPALLEITPSHLDLLESLPYDLSPTACLLVGGEPLRGEAMERWRERHPDAVIFNSYGPTEATVNCAEARLPLGVPVPAGPVPIGGPCPGARLYVLDSALGPVPRGVVGELYVAGTGVARGYLGRPGPTSERFVADPYGPAGSRMYRTGDLVRLLPTGGLEFTGRADGQVKIRGHRIELGEVEAALLAHPRVARSAALVHEAAPGDRRIIGYVVPEEGPPEELDLAGLRTSLARRLPSAMVPSAVLAVGRLPLTGNGKLDRAALPLPESGAPPAGHRRAPRTPAETALCGVFAEVLGVREVGVEDNFFELGGHSLLVPRLIGAARQAAGVDVSMQQVFLEPTVAGLLREQPSARGPLDPLVRLRAGGGGSPLWCLHPGSGLGWSYTGLLPHVPAEHPVYAVQARGLDGRGGLAESFDALVSDYCALITDGQPKGPYLLTGWSFGGTAAHAVAVRLREAGHEVALLAAIDAWPADGPREAAAGPPPDVRAVAFDGGDPPAGLAGELIDALLAVTENTMRLLDGPGAGTGVFDGSLLLFESSPDGRGAGAAELWRPYVTGEIRTVPVAGEHLRMMRPDALAVIGPALRDALRSLPLEPAV</sequence>
<dbReference type="InterPro" id="IPR000873">
    <property type="entry name" value="AMP-dep_synth/lig_dom"/>
</dbReference>
<dbReference type="InterPro" id="IPR029058">
    <property type="entry name" value="AB_hydrolase_fold"/>
</dbReference>
<accession>A0ABC8C3U9</accession>
<dbReference type="FunFam" id="1.10.1200.10:FF:000016">
    <property type="entry name" value="Non-ribosomal peptide synthase"/>
    <property type="match status" value="1"/>
</dbReference>
<evidence type="ECO:0000256" key="5">
    <source>
        <dbReference type="SAM" id="MobiDB-lite"/>
    </source>
</evidence>
<keyword evidence="8" id="KW-1185">Reference proteome</keyword>
<dbReference type="Gene3D" id="3.40.50.1820">
    <property type="entry name" value="alpha/beta hydrolase"/>
    <property type="match status" value="1"/>
</dbReference>
<dbReference type="FunFam" id="3.30.300.30:FF:000010">
    <property type="entry name" value="Enterobactin synthetase component F"/>
    <property type="match status" value="1"/>
</dbReference>
<dbReference type="PANTHER" id="PTHR45527:SF1">
    <property type="entry name" value="FATTY ACID SYNTHASE"/>
    <property type="match status" value="1"/>
</dbReference>
<dbReference type="Pfam" id="PF00501">
    <property type="entry name" value="AMP-binding"/>
    <property type="match status" value="1"/>
</dbReference>